<dbReference type="STRING" id="442562.Rumeso_04433"/>
<evidence type="ECO:0000313" key="2">
    <source>
        <dbReference type="Proteomes" id="UP000019666"/>
    </source>
</evidence>
<dbReference type="RefSeq" id="WP_156362826.1">
    <property type="nucleotide sequence ID" value="NZ_KK088565.1"/>
</dbReference>
<dbReference type="EMBL" id="AOSK01000124">
    <property type="protein sequence ID" value="EYD74062.1"/>
    <property type="molecule type" value="Genomic_DNA"/>
</dbReference>
<reference evidence="1 2" key="1">
    <citation type="submission" date="2013-02" db="EMBL/GenBank/DDBJ databases">
        <authorList>
            <person name="Fiebig A."/>
            <person name="Goeker M."/>
            <person name="Klenk H.-P.P."/>
        </authorList>
    </citation>
    <scope>NUCLEOTIDE SEQUENCE [LARGE SCALE GENOMIC DNA]</scope>
    <source>
        <strain evidence="1 2">DSM 19309</strain>
    </source>
</reference>
<gene>
    <name evidence="1" type="ORF">Rumeso_04433</name>
</gene>
<organism evidence="1 2">
    <name type="scientific">Rubellimicrobium mesophilum DSM 19309</name>
    <dbReference type="NCBI Taxonomy" id="442562"/>
    <lineage>
        <taxon>Bacteria</taxon>
        <taxon>Pseudomonadati</taxon>
        <taxon>Pseudomonadota</taxon>
        <taxon>Alphaproteobacteria</taxon>
        <taxon>Rhodobacterales</taxon>
        <taxon>Roseobacteraceae</taxon>
        <taxon>Rubellimicrobium</taxon>
    </lineage>
</organism>
<accession>A0A017HHX5</accession>
<dbReference type="HOGENOM" id="CLU_803820_0_0_5"/>
<keyword evidence="2" id="KW-1185">Reference proteome</keyword>
<dbReference type="AlphaFoldDB" id="A0A017HHX5"/>
<proteinExistence type="predicted"/>
<comment type="caution">
    <text evidence="1">The sequence shown here is derived from an EMBL/GenBank/DDBJ whole genome shotgun (WGS) entry which is preliminary data.</text>
</comment>
<dbReference type="Proteomes" id="UP000019666">
    <property type="component" value="Unassembled WGS sequence"/>
</dbReference>
<dbReference type="PATRIC" id="fig|442562.3.peg.4363"/>
<sequence>MIETDREAWRRRLAAEEQRLNLSQGLKFVYGPWSTLDTGHVAFLSLKPGTAPPGADLRAVSDERGNSYEVERTTTGSPITGQFLALTELLGVRPREVLTGVVTPFRAVAWGNLTVRQKDGALALGREFWAGPLARPDLRLIVAVSQEAADLIITLTGATAESEISAGWGHLCLRRYRTCDGRAIVHLPHLSRFRLLSRAASRDALALAFGEAAAEAPPAVPSTGTSPRLDLISALDSADALASLPLEARRVFDTLFGSPDYAVGVLTQQVVVHFRGQKVGGLNRRLMEWYVSKLFVAAHGGPAPLERRGFQVRDVAKGHRYWARKGAGSASAFVAAVEEMSGVKL</sequence>
<dbReference type="OrthoDB" id="7605307at2"/>
<protein>
    <submittedName>
        <fullName evidence="1">Uncharacterized protein</fullName>
    </submittedName>
</protein>
<name>A0A017HHX5_9RHOB</name>
<evidence type="ECO:0000313" key="1">
    <source>
        <dbReference type="EMBL" id="EYD74062.1"/>
    </source>
</evidence>